<dbReference type="InterPro" id="IPR014914">
    <property type="entry name" value="RES_dom"/>
</dbReference>
<keyword evidence="3" id="KW-1185">Reference proteome</keyword>
<organism evidence="2 3">
    <name type="scientific">Algoriphagus aquaeductus</name>
    <dbReference type="NCBI Taxonomy" id="475299"/>
    <lineage>
        <taxon>Bacteria</taxon>
        <taxon>Pseudomonadati</taxon>
        <taxon>Bacteroidota</taxon>
        <taxon>Cytophagia</taxon>
        <taxon>Cytophagales</taxon>
        <taxon>Cyclobacteriaceae</taxon>
        <taxon>Algoriphagus</taxon>
    </lineage>
</organism>
<protein>
    <submittedName>
        <fullName evidence="2">RES domain-containing protein</fullName>
    </submittedName>
</protein>
<evidence type="ECO:0000313" key="3">
    <source>
        <dbReference type="Proteomes" id="UP000248917"/>
    </source>
</evidence>
<dbReference type="EMBL" id="QKTX01000003">
    <property type="protein sequence ID" value="PZV85513.1"/>
    <property type="molecule type" value="Genomic_DNA"/>
</dbReference>
<dbReference type="Proteomes" id="UP000248917">
    <property type="component" value="Unassembled WGS sequence"/>
</dbReference>
<dbReference type="Pfam" id="PF08808">
    <property type="entry name" value="RES"/>
    <property type="match status" value="1"/>
</dbReference>
<evidence type="ECO:0000259" key="1">
    <source>
        <dbReference type="SMART" id="SM00953"/>
    </source>
</evidence>
<evidence type="ECO:0000313" key="2">
    <source>
        <dbReference type="EMBL" id="PZV85513.1"/>
    </source>
</evidence>
<dbReference type="OrthoDB" id="9789501at2"/>
<feature type="domain" description="RES" evidence="1">
    <location>
        <begin position="13"/>
        <end position="138"/>
    </location>
</feature>
<reference evidence="2 3" key="1">
    <citation type="submission" date="2018-06" db="EMBL/GenBank/DDBJ databases">
        <title>Genomic Encyclopedia of Archaeal and Bacterial Type Strains, Phase II (KMG-II): from individual species to whole genera.</title>
        <authorList>
            <person name="Goeker M."/>
        </authorList>
    </citation>
    <scope>NUCLEOTIDE SEQUENCE [LARGE SCALE GENOMIC DNA]</scope>
    <source>
        <strain evidence="2 3">T4</strain>
    </source>
</reference>
<dbReference type="RefSeq" id="WP_111391960.1">
    <property type="nucleotide sequence ID" value="NZ_QKTX01000003.1"/>
</dbReference>
<proteinExistence type="predicted"/>
<gene>
    <name evidence="2" type="ORF">CLV31_103305</name>
</gene>
<sequence>MKVYGLALTQYCDLSGEGDKIYGGRWNLQGYPAIYAGASISASLLERLTIDTELLSSERYLRYSVMEFSIPDPLIYFPKKEELPQDWNQIPAVRSSMEFGTNLLKSGILCFAVPSVVDVSSMNFVINPLSVDFQSVTFIVYPLELDKRIIRGKEKRQ</sequence>
<comment type="caution">
    <text evidence="2">The sequence shown here is derived from an EMBL/GenBank/DDBJ whole genome shotgun (WGS) entry which is preliminary data.</text>
</comment>
<dbReference type="AlphaFoldDB" id="A0A326RWC8"/>
<accession>A0A326RWC8</accession>
<name>A0A326RWC8_9BACT</name>
<dbReference type="SMART" id="SM00953">
    <property type="entry name" value="RES"/>
    <property type="match status" value="1"/>
</dbReference>